<accession>A0A5J5C4G7</accession>
<proteinExistence type="predicted"/>
<dbReference type="Pfam" id="PF12327">
    <property type="entry name" value="FtsZ_C"/>
    <property type="match status" value="1"/>
</dbReference>
<dbReference type="GO" id="GO:0042802">
    <property type="term" value="F:identical protein binding"/>
    <property type="evidence" value="ECO:0007669"/>
    <property type="project" value="UniProtKB-ARBA"/>
</dbReference>
<dbReference type="GO" id="GO:0003924">
    <property type="term" value="F:GTPase activity"/>
    <property type="evidence" value="ECO:0007669"/>
    <property type="project" value="InterPro"/>
</dbReference>
<feature type="domain" description="Tubulin/FtsZ 2-layer sandwich" evidence="3">
    <location>
        <begin position="7"/>
        <end position="115"/>
    </location>
</feature>
<dbReference type="GO" id="GO:0005525">
    <property type="term" value="F:GTP binding"/>
    <property type="evidence" value="ECO:0007669"/>
    <property type="project" value="UniProtKB-KW"/>
</dbReference>
<dbReference type="Proteomes" id="UP000325577">
    <property type="component" value="Linkage Group LG0"/>
</dbReference>
<dbReference type="GO" id="GO:0009507">
    <property type="term" value="C:chloroplast"/>
    <property type="evidence" value="ECO:0007669"/>
    <property type="project" value="TreeGrafter"/>
</dbReference>
<keyword evidence="2" id="KW-0342">GTP-binding</keyword>
<evidence type="ECO:0000313" key="5">
    <source>
        <dbReference type="Proteomes" id="UP000325577"/>
    </source>
</evidence>
<keyword evidence="5" id="KW-1185">Reference proteome</keyword>
<evidence type="ECO:0000256" key="1">
    <source>
        <dbReference type="ARBA" id="ARBA00022741"/>
    </source>
</evidence>
<dbReference type="GO" id="GO:0010020">
    <property type="term" value="P:chloroplast fission"/>
    <property type="evidence" value="ECO:0007669"/>
    <property type="project" value="TreeGrafter"/>
</dbReference>
<evidence type="ECO:0000313" key="4">
    <source>
        <dbReference type="EMBL" id="KAA8549866.1"/>
    </source>
</evidence>
<dbReference type="InterPro" id="IPR008280">
    <property type="entry name" value="Tub_FtsZ_C"/>
</dbReference>
<evidence type="ECO:0000259" key="3">
    <source>
        <dbReference type="SMART" id="SM00865"/>
    </source>
</evidence>
<dbReference type="AlphaFoldDB" id="A0A5J5C4G7"/>
<dbReference type="InterPro" id="IPR018316">
    <property type="entry name" value="Tubulin/FtsZ_2-layer-sand-dom"/>
</dbReference>
<dbReference type="InterPro" id="IPR024757">
    <property type="entry name" value="FtsZ_C"/>
</dbReference>
<sequence length="156" mass="16996">MRVIWVANSGVLSLSQVRRSRTRGKTRARDAALKAIQSPLLDIGIERATGIVWNITGGSDLTLFEVNAAAEVIYDLVDPNANLIFGAVIDQSLSGQVSITLIATGFKRQEEAKGRGHGDIIGGVNQRFSSLNEEFSQKYHGTSSFPEMELSCWSKN</sequence>
<dbReference type="SUPFAM" id="SSF55307">
    <property type="entry name" value="Tubulin C-terminal domain-like"/>
    <property type="match status" value="1"/>
</dbReference>
<dbReference type="FunFam" id="3.30.1330.20:FF:000007">
    <property type="entry name" value="Cell division protein ftsZ, putative"/>
    <property type="match status" value="1"/>
</dbReference>
<keyword evidence="1" id="KW-0547">Nucleotide-binding</keyword>
<protein>
    <recommendedName>
        <fullName evidence="3">Tubulin/FtsZ 2-layer sandwich domain-containing protein</fullName>
    </recommendedName>
</protein>
<dbReference type="PANTHER" id="PTHR30314:SF3">
    <property type="entry name" value="MITOCHONDRIAL DIVISION PROTEIN FSZA"/>
    <property type="match status" value="1"/>
</dbReference>
<gene>
    <name evidence="4" type="ORF">F0562_001550</name>
</gene>
<dbReference type="PANTHER" id="PTHR30314">
    <property type="entry name" value="CELL DIVISION PROTEIN FTSZ-RELATED"/>
    <property type="match status" value="1"/>
</dbReference>
<evidence type="ECO:0000256" key="2">
    <source>
        <dbReference type="ARBA" id="ARBA00023134"/>
    </source>
</evidence>
<dbReference type="InterPro" id="IPR045061">
    <property type="entry name" value="FtsZ/CetZ"/>
</dbReference>
<dbReference type="SMART" id="SM00865">
    <property type="entry name" value="Tubulin_C"/>
    <property type="match status" value="1"/>
</dbReference>
<organism evidence="4 5">
    <name type="scientific">Nyssa sinensis</name>
    <dbReference type="NCBI Taxonomy" id="561372"/>
    <lineage>
        <taxon>Eukaryota</taxon>
        <taxon>Viridiplantae</taxon>
        <taxon>Streptophyta</taxon>
        <taxon>Embryophyta</taxon>
        <taxon>Tracheophyta</taxon>
        <taxon>Spermatophyta</taxon>
        <taxon>Magnoliopsida</taxon>
        <taxon>eudicotyledons</taxon>
        <taxon>Gunneridae</taxon>
        <taxon>Pentapetalae</taxon>
        <taxon>asterids</taxon>
        <taxon>Cornales</taxon>
        <taxon>Nyssaceae</taxon>
        <taxon>Nyssa</taxon>
    </lineage>
</organism>
<name>A0A5J5C4G7_9ASTE</name>
<dbReference type="InterPro" id="IPR037103">
    <property type="entry name" value="Tubulin/FtsZ-like_C"/>
</dbReference>
<dbReference type="EMBL" id="CM018031">
    <property type="protein sequence ID" value="KAA8549866.1"/>
    <property type="molecule type" value="Genomic_DNA"/>
</dbReference>
<dbReference type="OrthoDB" id="1530792at2759"/>
<reference evidence="4 5" key="1">
    <citation type="submission" date="2019-09" db="EMBL/GenBank/DDBJ databases">
        <title>A chromosome-level genome assembly of the Chinese tupelo Nyssa sinensis.</title>
        <authorList>
            <person name="Yang X."/>
            <person name="Kang M."/>
            <person name="Yang Y."/>
            <person name="Xiong H."/>
            <person name="Wang M."/>
            <person name="Zhang Z."/>
            <person name="Wang Z."/>
            <person name="Wu H."/>
            <person name="Ma T."/>
            <person name="Liu J."/>
            <person name="Xi Z."/>
        </authorList>
    </citation>
    <scope>NUCLEOTIDE SEQUENCE [LARGE SCALE GENOMIC DNA]</scope>
    <source>
        <strain evidence="4">J267</strain>
        <tissue evidence="4">Leaf</tissue>
    </source>
</reference>
<dbReference type="Gene3D" id="3.30.1330.20">
    <property type="entry name" value="Tubulin/FtsZ, C-terminal domain"/>
    <property type="match status" value="1"/>
</dbReference>